<comment type="cofactor">
    <cofactor evidence="10">
        <name>Zn(2+)</name>
        <dbReference type="ChEBI" id="CHEBI:29105"/>
    </cofactor>
    <text evidence="10">Binds 1 zinc ion per subunit.</text>
</comment>
<dbReference type="HAMAP" id="MF_01697">
    <property type="entry name" value="MshC"/>
    <property type="match status" value="1"/>
</dbReference>
<evidence type="ECO:0000256" key="9">
    <source>
        <dbReference type="ARBA" id="ARBA00048350"/>
    </source>
</evidence>
<dbReference type="Gene3D" id="3.40.50.620">
    <property type="entry name" value="HUPs"/>
    <property type="match status" value="1"/>
</dbReference>
<proteinExistence type="inferred from homology"/>
<gene>
    <name evidence="10" type="primary">mshC</name>
    <name evidence="12" type="ORF">QE405_001454</name>
</gene>
<dbReference type="CDD" id="cd00672">
    <property type="entry name" value="CysRS_core"/>
    <property type="match status" value="1"/>
</dbReference>
<dbReference type="NCBIfam" id="TIGR03447">
    <property type="entry name" value="mycothiol_MshC"/>
    <property type="match status" value="1"/>
</dbReference>
<feature type="binding site" evidence="10">
    <location>
        <begin position="43"/>
        <end position="46"/>
    </location>
    <ligand>
        <name>L-cysteinyl-5'-AMP</name>
        <dbReference type="ChEBI" id="CHEBI:144924"/>
    </ligand>
</feature>
<keyword evidence="6 10" id="KW-0547">Nucleotide-binding</keyword>
<feature type="short sequence motif" description="'HIGH' region" evidence="10">
    <location>
        <begin position="45"/>
        <end position="55"/>
    </location>
</feature>
<dbReference type="GO" id="GO:0006423">
    <property type="term" value="P:cysteinyl-tRNA aminoacylation"/>
    <property type="evidence" value="ECO:0007669"/>
    <property type="project" value="TreeGrafter"/>
</dbReference>
<dbReference type="Proteomes" id="UP001239215">
    <property type="component" value="Unassembled WGS sequence"/>
</dbReference>
<comment type="similarity">
    <text evidence="2 10">Belongs to the class-I aminoacyl-tRNA synthetase family. MshC subfamily.</text>
</comment>
<evidence type="ECO:0000256" key="3">
    <source>
        <dbReference type="ARBA" id="ARBA00011245"/>
    </source>
</evidence>
<feature type="binding site" evidence="10">
    <location>
        <position position="43"/>
    </location>
    <ligand>
        <name>Zn(2+)</name>
        <dbReference type="ChEBI" id="CHEBI:29105"/>
    </ligand>
</feature>
<feature type="binding site" evidence="10">
    <location>
        <position position="223"/>
    </location>
    <ligand>
        <name>L-cysteinyl-5'-AMP</name>
        <dbReference type="ChEBI" id="CHEBI:144924"/>
    </ligand>
</feature>
<comment type="function">
    <text evidence="1 10">Catalyzes the ATP-dependent condensation of GlcN-Ins and L-cysteine to form L-Cys-GlcN-Ins.</text>
</comment>
<evidence type="ECO:0000256" key="8">
    <source>
        <dbReference type="ARBA" id="ARBA00022840"/>
    </source>
</evidence>
<dbReference type="AlphaFoldDB" id="A0AAJ1TXK2"/>
<feature type="short sequence motif" description="'KMSKS' region" evidence="10">
    <location>
        <begin position="285"/>
        <end position="289"/>
    </location>
</feature>
<dbReference type="PRINTS" id="PR00983">
    <property type="entry name" value="TRNASYNTHCYS"/>
</dbReference>
<evidence type="ECO:0000256" key="6">
    <source>
        <dbReference type="ARBA" id="ARBA00022741"/>
    </source>
</evidence>
<dbReference type="InterPro" id="IPR024909">
    <property type="entry name" value="Cys-tRNA/MSH_ligase"/>
</dbReference>
<dbReference type="GO" id="GO:0035446">
    <property type="term" value="F:cysteine-glucosaminylinositol ligase activity"/>
    <property type="evidence" value="ECO:0007669"/>
    <property type="project" value="UniProtKB-UniRule"/>
</dbReference>
<dbReference type="Gene3D" id="1.20.120.640">
    <property type="entry name" value="Anticodon-binding domain of a subclass of class I aminoacyl-tRNA synthetases"/>
    <property type="match status" value="1"/>
</dbReference>
<feature type="binding site" evidence="10">
    <location>
        <position position="279"/>
    </location>
    <ligand>
        <name>L-cysteinyl-5'-AMP</name>
        <dbReference type="ChEBI" id="CHEBI:144924"/>
    </ligand>
</feature>
<evidence type="ECO:0000256" key="7">
    <source>
        <dbReference type="ARBA" id="ARBA00022833"/>
    </source>
</evidence>
<dbReference type="GO" id="GO:0010125">
    <property type="term" value="P:mycothiol biosynthetic process"/>
    <property type="evidence" value="ECO:0007669"/>
    <property type="project" value="UniProtKB-UniRule"/>
</dbReference>
<keyword evidence="4 10" id="KW-0436">Ligase</keyword>
<dbReference type="GO" id="GO:0008270">
    <property type="term" value="F:zinc ion binding"/>
    <property type="evidence" value="ECO:0007669"/>
    <property type="project" value="UniProtKB-UniRule"/>
</dbReference>
<dbReference type="PANTHER" id="PTHR10890">
    <property type="entry name" value="CYSTEINYL-TRNA SYNTHETASE"/>
    <property type="match status" value="1"/>
</dbReference>
<keyword evidence="7 10" id="KW-0862">Zinc</keyword>
<dbReference type="GO" id="GO:0005829">
    <property type="term" value="C:cytosol"/>
    <property type="evidence" value="ECO:0007669"/>
    <property type="project" value="TreeGrafter"/>
</dbReference>
<evidence type="ECO:0000256" key="10">
    <source>
        <dbReference type="HAMAP-Rule" id="MF_01697"/>
    </source>
</evidence>
<dbReference type="FunFam" id="3.40.50.620:FF:000134">
    <property type="entry name" value="L-cysteine:1D-myo-inositol 2-amino-2-deoxy-alpha-D-glucopyranoside ligase"/>
    <property type="match status" value="1"/>
</dbReference>
<keyword evidence="5 10" id="KW-0479">Metal-binding</keyword>
<evidence type="ECO:0000256" key="1">
    <source>
        <dbReference type="ARBA" id="ARBA00003679"/>
    </source>
</evidence>
<dbReference type="RefSeq" id="WP_307199546.1">
    <property type="nucleotide sequence ID" value="NZ_JAUTAN010000001.1"/>
</dbReference>
<dbReference type="GO" id="GO:0004817">
    <property type="term" value="F:cysteine-tRNA ligase activity"/>
    <property type="evidence" value="ECO:0007669"/>
    <property type="project" value="TreeGrafter"/>
</dbReference>
<dbReference type="Pfam" id="PF01406">
    <property type="entry name" value="tRNA-synt_1e"/>
    <property type="match status" value="1"/>
</dbReference>
<evidence type="ECO:0000313" key="13">
    <source>
        <dbReference type="Proteomes" id="UP001239215"/>
    </source>
</evidence>
<keyword evidence="8 10" id="KW-0067">ATP-binding</keyword>
<dbReference type="SUPFAM" id="SSF52374">
    <property type="entry name" value="Nucleotidylyl transferase"/>
    <property type="match status" value="1"/>
</dbReference>
<feature type="binding site" evidence="10">
    <location>
        <position position="58"/>
    </location>
    <ligand>
        <name>L-cysteinyl-5'-AMP</name>
        <dbReference type="ChEBI" id="CHEBI:144924"/>
    </ligand>
</feature>
<feature type="binding site" evidence="10">
    <location>
        <position position="227"/>
    </location>
    <ligand>
        <name>Zn(2+)</name>
        <dbReference type="ChEBI" id="CHEBI:29105"/>
    </ligand>
</feature>
<reference evidence="12" key="1">
    <citation type="submission" date="2023-07" db="EMBL/GenBank/DDBJ databases">
        <title>Functional and genomic diversity of the sorghum phyllosphere microbiome.</title>
        <authorList>
            <person name="Shade A."/>
        </authorList>
    </citation>
    <scope>NUCLEOTIDE SEQUENCE</scope>
    <source>
        <strain evidence="12">SORGH_AS_1067</strain>
    </source>
</reference>
<comment type="catalytic activity">
    <reaction evidence="9 10">
        <text>1D-myo-inositol 2-amino-2-deoxy-alpha-D-glucopyranoside + L-cysteine + ATP = 1D-myo-inositol 2-(L-cysteinylamino)-2-deoxy-alpha-D-glucopyranoside + AMP + diphosphate + H(+)</text>
        <dbReference type="Rhea" id="RHEA:26176"/>
        <dbReference type="ChEBI" id="CHEBI:15378"/>
        <dbReference type="ChEBI" id="CHEBI:30616"/>
        <dbReference type="ChEBI" id="CHEBI:33019"/>
        <dbReference type="ChEBI" id="CHEBI:35235"/>
        <dbReference type="ChEBI" id="CHEBI:58886"/>
        <dbReference type="ChEBI" id="CHEBI:58887"/>
        <dbReference type="ChEBI" id="CHEBI:456215"/>
        <dbReference type="EC" id="6.3.1.13"/>
    </reaction>
</comment>
<dbReference type="InterPro" id="IPR017812">
    <property type="entry name" value="Mycothiol_ligase_MshC"/>
</dbReference>
<feature type="domain" description="tRNA synthetases class I catalytic" evidence="11">
    <location>
        <begin position="35"/>
        <end position="331"/>
    </location>
</feature>
<dbReference type="EC" id="6.3.1.13" evidence="10"/>
<organism evidence="12 13">
    <name type="scientific">Nocardioides zeae</name>
    <dbReference type="NCBI Taxonomy" id="1457234"/>
    <lineage>
        <taxon>Bacteria</taxon>
        <taxon>Bacillati</taxon>
        <taxon>Actinomycetota</taxon>
        <taxon>Actinomycetes</taxon>
        <taxon>Propionibacteriales</taxon>
        <taxon>Nocardioidaceae</taxon>
        <taxon>Nocardioides</taxon>
    </lineage>
</organism>
<dbReference type="InterPro" id="IPR014729">
    <property type="entry name" value="Rossmann-like_a/b/a_fold"/>
</dbReference>
<feature type="binding site" evidence="10">
    <location>
        <position position="252"/>
    </location>
    <ligand>
        <name>Zn(2+)</name>
        <dbReference type="ChEBI" id="CHEBI:29105"/>
    </ligand>
</feature>
<feature type="binding site" evidence="10">
    <location>
        <begin position="245"/>
        <end position="247"/>
    </location>
    <ligand>
        <name>L-cysteinyl-5'-AMP</name>
        <dbReference type="ChEBI" id="CHEBI:144924"/>
    </ligand>
</feature>
<feature type="short sequence motif" description="'ERGGDP' region" evidence="10">
    <location>
        <begin position="183"/>
        <end position="188"/>
    </location>
</feature>
<comment type="caution">
    <text evidence="12">The sequence shown here is derived from an EMBL/GenBank/DDBJ whole genome shotgun (WGS) entry which is preliminary data.</text>
</comment>
<feature type="binding site" evidence="10">
    <location>
        <begin position="81"/>
        <end position="83"/>
    </location>
    <ligand>
        <name>L-cysteinyl-5'-AMP</name>
        <dbReference type="ChEBI" id="CHEBI:144924"/>
    </ligand>
</feature>
<dbReference type="GO" id="GO:0005524">
    <property type="term" value="F:ATP binding"/>
    <property type="evidence" value="ECO:0007669"/>
    <property type="project" value="UniProtKB-KW"/>
</dbReference>
<dbReference type="EMBL" id="JAUTAN010000001">
    <property type="protein sequence ID" value="MDQ1104170.1"/>
    <property type="molecule type" value="Genomic_DNA"/>
</dbReference>
<evidence type="ECO:0000256" key="4">
    <source>
        <dbReference type="ARBA" id="ARBA00022598"/>
    </source>
</evidence>
<protein>
    <recommendedName>
        <fullName evidence="10">L-cysteine:1D-myo-inositol 2-amino-2-deoxy-alpha-D-glucopyranoside ligase</fullName>
        <shortName evidence="10">L-Cys:GlcN-Ins ligase</shortName>
        <ecNumber evidence="10">6.3.1.13</ecNumber>
    </recommendedName>
    <alternativeName>
        <fullName evidence="10">Mycothiol ligase</fullName>
        <shortName evidence="10">MSH ligase</shortName>
    </alternativeName>
</protein>
<accession>A0AAJ1TXK2</accession>
<evidence type="ECO:0000256" key="2">
    <source>
        <dbReference type="ARBA" id="ARBA00007723"/>
    </source>
</evidence>
<comment type="subunit">
    <text evidence="3 10">Monomer.</text>
</comment>
<name>A0AAJ1TXK2_9ACTN</name>
<sequence>MRAWSAPDVPSLPVRGPQVSLHDSATGRLVPTDPQGAARLYVCGITPYDATHMGHAATYVAFDLLVRAWRNAGHEVTYVQNVTDVDDPLLERAAKVGTDWVTIAERETQLFRDDMESLRVLPPAHYVGAVESIPWVVELIERLAETGAIYHVDDDLYFSVASDPTFGSVSNADRETMRQIFGERGGDPERPGKRDPLDCLVWMAERPGEPSWESPFGRGRPGWHIECTAIALRHLGSAFDVQGGGSDLVFPHHEMCAAEAQAAVPDQRFARAYVHAGMVAYDGEKMSKSKGNLVFVSQLRFSEVDSMAIRLVLLGQHYRSDWEWTDELLWAAGERLDLLRKAVSLGAGAPSGPVVEQVLAALADDLDAPTALASVQAWAEATLGSAGLADTSDPDAGRVVRELVDAALGLQL</sequence>
<dbReference type="PANTHER" id="PTHR10890:SF3">
    <property type="entry name" value="CYSTEINE--TRNA LIGASE, CYTOPLASMIC"/>
    <property type="match status" value="1"/>
</dbReference>
<evidence type="ECO:0000256" key="5">
    <source>
        <dbReference type="ARBA" id="ARBA00022723"/>
    </source>
</evidence>
<evidence type="ECO:0000313" key="12">
    <source>
        <dbReference type="EMBL" id="MDQ1104170.1"/>
    </source>
</evidence>
<evidence type="ECO:0000259" key="11">
    <source>
        <dbReference type="Pfam" id="PF01406"/>
    </source>
</evidence>
<dbReference type="InterPro" id="IPR032678">
    <property type="entry name" value="tRNA-synt_1_cat_dom"/>
</dbReference>